<gene>
    <name evidence="1" type="ORF">BC739_003670</name>
</gene>
<name>A0ABR6BHX5_9PSEU</name>
<reference evidence="1 2" key="1">
    <citation type="submission" date="2020-08" db="EMBL/GenBank/DDBJ databases">
        <title>Genomic Encyclopedia of Archaeal and Bacterial Type Strains, Phase II (KMG-II): from individual species to whole genera.</title>
        <authorList>
            <person name="Goeker M."/>
        </authorList>
    </citation>
    <scope>NUCLEOTIDE SEQUENCE [LARGE SCALE GENOMIC DNA]</scope>
    <source>
        <strain evidence="1 2">DSM 43850</strain>
    </source>
</reference>
<proteinExistence type="predicted"/>
<keyword evidence="2" id="KW-1185">Reference proteome</keyword>
<evidence type="ECO:0000313" key="2">
    <source>
        <dbReference type="Proteomes" id="UP000517916"/>
    </source>
</evidence>
<dbReference type="Proteomes" id="UP000517916">
    <property type="component" value="Unassembled WGS sequence"/>
</dbReference>
<dbReference type="RefSeq" id="WP_025361035.1">
    <property type="nucleotide sequence ID" value="NZ_BAAABQ010000009.1"/>
</dbReference>
<evidence type="ECO:0000313" key="1">
    <source>
        <dbReference type="EMBL" id="MBA8926471.1"/>
    </source>
</evidence>
<organism evidence="1 2">
    <name type="scientific">Kutzneria viridogrisea</name>
    <dbReference type="NCBI Taxonomy" id="47990"/>
    <lineage>
        <taxon>Bacteria</taxon>
        <taxon>Bacillati</taxon>
        <taxon>Actinomycetota</taxon>
        <taxon>Actinomycetes</taxon>
        <taxon>Pseudonocardiales</taxon>
        <taxon>Pseudonocardiaceae</taxon>
        <taxon>Kutzneria</taxon>
    </lineage>
</organism>
<protein>
    <submittedName>
        <fullName evidence="1">Uncharacterized protein</fullName>
    </submittedName>
</protein>
<accession>A0ABR6BHX5</accession>
<dbReference type="EMBL" id="JACJID010000002">
    <property type="protein sequence ID" value="MBA8926471.1"/>
    <property type="molecule type" value="Genomic_DNA"/>
</dbReference>
<sequence length="202" mass="22527">MPSGTPKIGVLVDFANCTPGAQTRIVEDQRRMYLGEGRLPWSYYGPMTRAIRRAVADPDPAAVLGAAVEAVAEPSRRAHYEALHDGCLKWLAKSRHTLIPVERAKWFGPGVVFDVVPQLGLLGPRGERLAVLLHMKDPELRPEAVNIPLHMMRAVLPDWEPAILDVRRGSLRRLRTTRTRRRLDADVAGVVAHWTAIWQAIA</sequence>
<comment type="caution">
    <text evidence="1">The sequence shown here is derived from an EMBL/GenBank/DDBJ whole genome shotgun (WGS) entry which is preliminary data.</text>
</comment>